<name>A0A011Q022_9PROT</name>
<evidence type="ECO:0000313" key="3">
    <source>
        <dbReference type="Proteomes" id="UP000021816"/>
    </source>
</evidence>
<dbReference type="InterPro" id="IPR013762">
    <property type="entry name" value="Integrase-like_cat_sf"/>
</dbReference>
<dbReference type="GO" id="GO:0015074">
    <property type="term" value="P:DNA integration"/>
    <property type="evidence" value="ECO:0007669"/>
    <property type="project" value="InterPro"/>
</dbReference>
<gene>
    <name evidence="2" type="ORF">AW10_00343</name>
</gene>
<dbReference type="SUPFAM" id="SSF56349">
    <property type="entry name" value="DNA breaking-rejoining enzymes"/>
    <property type="match status" value="1"/>
</dbReference>
<evidence type="ECO:0000256" key="1">
    <source>
        <dbReference type="ARBA" id="ARBA00023172"/>
    </source>
</evidence>
<keyword evidence="1" id="KW-0233">DNA recombination</keyword>
<dbReference type="PATRIC" id="fig|1454003.3.peg.350"/>
<organism evidence="2 3">
    <name type="scientific">Candidatus Accumulibacter appositus</name>
    <dbReference type="NCBI Taxonomy" id="1454003"/>
    <lineage>
        <taxon>Bacteria</taxon>
        <taxon>Pseudomonadati</taxon>
        <taxon>Pseudomonadota</taxon>
        <taxon>Betaproteobacteria</taxon>
        <taxon>Candidatus Accumulibacter</taxon>
    </lineage>
</organism>
<comment type="caution">
    <text evidence="2">The sequence shown here is derived from an EMBL/GenBank/DDBJ whole genome shotgun (WGS) entry which is preliminary data.</text>
</comment>
<sequence>MQDNEEISKHHENALQSVAMLRAVIGGETYEAVAVRFGVSRTAVERRIKSVAFQLTQVVGVDGLKEEGAAFVRRLRLHRDAILVALEGFEPQPPAGVRPARVLSAAEVAQGAVRIKGRTSRTWHDLALYYMLFATGLRPLEIARIEVRDYLHADGSVCRESELRADAAINGKLRPLYFSSSRLDDALAAYFRERLAGGHGLGGADVYRGLDPGSRLFLSPSGEPYKITPNNGEPGQNRYVCRALLEIYRKLFRYAELKGLSTQSARLTVISRMYERGADEDQVGAILGIGERSAVRELLPRPKPTLAELLDELI</sequence>
<dbReference type="InterPro" id="IPR011010">
    <property type="entry name" value="DNA_brk_join_enz"/>
</dbReference>
<dbReference type="Proteomes" id="UP000021816">
    <property type="component" value="Unassembled WGS sequence"/>
</dbReference>
<dbReference type="CDD" id="cd00397">
    <property type="entry name" value="DNA_BRE_C"/>
    <property type="match status" value="1"/>
</dbReference>
<dbReference type="GO" id="GO:0006310">
    <property type="term" value="P:DNA recombination"/>
    <property type="evidence" value="ECO:0007669"/>
    <property type="project" value="UniProtKB-KW"/>
</dbReference>
<dbReference type="GO" id="GO:0003677">
    <property type="term" value="F:DNA binding"/>
    <property type="evidence" value="ECO:0007669"/>
    <property type="project" value="InterPro"/>
</dbReference>
<accession>A0A011Q022</accession>
<dbReference type="AlphaFoldDB" id="A0A011Q022"/>
<protein>
    <submittedName>
        <fullName evidence="2">Site-specific recombinase XerD</fullName>
    </submittedName>
</protein>
<dbReference type="Gene3D" id="1.10.443.10">
    <property type="entry name" value="Intergrase catalytic core"/>
    <property type="match status" value="1"/>
</dbReference>
<dbReference type="STRING" id="1454003.AW10_00343"/>
<reference evidence="2 3" key="1">
    <citation type="submission" date="2014-02" db="EMBL/GenBank/DDBJ databases">
        <title>Expanding our view of genomic diversity in Candidatus Accumulibacter clades.</title>
        <authorList>
            <person name="Skennerton C.T."/>
            <person name="Barr J.J."/>
            <person name="Slater F.R."/>
            <person name="Bond P.L."/>
            <person name="Tyson G.W."/>
        </authorList>
    </citation>
    <scope>NUCLEOTIDE SEQUENCE [LARGE SCALE GENOMIC DNA]</scope>
    <source>
        <strain evidence="3">BA-92</strain>
    </source>
</reference>
<proteinExistence type="predicted"/>
<dbReference type="EMBL" id="JEMX01000010">
    <property type="protein sequence ID" value="EXI82557.1"/>
    <property type="molecule type" value="Genomic_DNA"/>
</dbReference>
<evidence type="ECO:0000313" key="2">
    <source>
        <dbReference type="EMBL" id="EXI82557.1"/>
    </source>
</evidence>